<dbReference type="EMBL" id="JAULSJ010000011">
    <property type="protein sequence ID" value="MDO3425000.1"/>
    <property type="molecule type" value="Genomic_DNA"/>
</dbReference>
<keyword evidence="2" id="KW-1185">Reference proteome</keyword>
<evidence type="ECO:0000313" key="1">
    <source>
        <dbReference type="EMBL" id="MDO3425000.1"/>
    </source>
</evidence>
<dbReference type="SUPFAM" id="SSF53098">
    <property type="entry name" value="Ribonuclease H-like"/>
    <property type="match status" value="1"/>
</dbReference>
<dbReference type="InterPro" id="IPR012337">
    <property type="entry name" value="RNaseH-like_sf"/>
</dbReference>
<reference evidence="1" key="1">
    <citation type="submission" date="2023-07" db="EMBL/GenBank/DDBJ databases">
        <title>AMR profile of multidrug- resistance Chryseobacterium gambrini related strain.</title>
        <authorList>
            <person name="Kirdat K."/>
            <person name="Bhatt A."/>
            <person name="Kuyare S."/>
            <person name="Yadav A."/>
        </authorList>
    </citation>
    <scope>NUCLEOTIDE SEQUENCE</scope>
    <source>
        <strain evidence="1">APV-1</strain>
    </source>
</reference>
<sequence length="237" mass="28056">MKFISLLILALCKVKTVNYLSLANAFDSNATAGSSFRRIQRFMADFDLPMKLISGFIFNILPEKENLVLVLDRTNWKFGSSNINILMLGICYKNIAIPIMFRTLDKRGNSDTTERIELIRQFITWFGRDFINCLLADREFVGHHWLEFLNKNNIRYYIRLRKNFKVFCFDRNQEKPVFWLFNKLKKGEFYHHPKIVKINDALCYVSGVKGFDKEGKLDTLILVSFNKPEESWEYYKK</sequence>
<evidence type="ECO:0008006" key="3">
    <source>
        <dbReference type="Google" id="ProtNLM"/>
    </source>
</evidence>
<name>A0ABT8U4B4_9FLAO</name>
<accession>A0ABT8U4B4</accession>
<dbReference type="RefSeq" id="WP_302715737.1">
    <property type="nucleotide sequence ID" value="NZ_JAULSJ010000011.1"/>
</dbReference>
<organism evidence="1 2">
    <name type="scientific">Chryseobacterium urinae</name>
    <dbReference type="NCBI Taxonomy" id="3058400"/>
    <lineage>
        <taxon>Bacteria</taxon>
        <taxon>Pseudomonadati</taxon>
        <taxon>Bacteroidota</taxon>
        <taxon>Flavobacteriia</taxon>
        <taxon>Flavobacteriales</taxon>
        <taxon>Weeksellaceae</taxon>
        <taxon>Chryseobacterium group</taxon>
        <taxon>Chryseobacterium</taxon>
    </lineage>
</organism>
<dbReference type="Proteomes" id="UP001168128">
    <property type="component" value="Unassembled WGS sequence"/>
</dbReference>
<proteinExistence type="predicted"/>
<gene>
    <name evidence="1" type="ORF">QWT87_08875</name>
</gene>
<protein>
    <recommendedName>
        <fullName evidence="3">IS4 family transposase</fullName>
    </recommendedName>
</protein>
<evidence type="ECO:0000313" key="2">
    <source>
        <dbReference type="Proteomes" id="UP001168128"/>
    </source>
</evidence>
<comment type="caution">
    <text evidence="1">The sequence shown here is derived from an EMBL/GenBank/DDBJ whole genome shotgun (WGS) entry which is preliminary data.</text>
</comment>